<dbReference type="AlphaFoldDB" id="A0A2P2MEQ5"/>
<keyword evidence="1" id="KW-0732">Signal</keyword>
<accession>A0A2P2MEQ5</accession>
<reference evidence="2" key="1">
    <citation type="submission" date="2018-02" db="EMBL/GenBank/DDBJ databases">
        <title>Rhizophora mucronata_Transcriptome.</title>
        <authorList>
            <person name="Meera S.P."/>
            <person name="Sreeshan A."/>
            <person name="Augustine A."/>
        </authorList>
    </citation>
    <scope>NUCLEOTIDE SEQUENCE</scope>
    <source>
        <tissue evidence="2">Leaf</tissue>
    </source>
</reference>
<proteinExistence type="predicted"/>
<feature type="chain" id="PRO_5015134976" evidence="1">
    <location>
        <begin position="21"/>
        <end position="34"/>
    </location>
</feature>
<protein>
    <submittedName>
        <fullName evidence="2">Uncharacterized protein</fullName>
    </submittedName>
</protein>
<sequence length="34" mass="3850">MSMYLLYHYAFTLLLHTTQGQGIDSYATYGCSSL</sequence>
<dbReference type="EMBL" id="GGEC01048252">
    <property type="protein sequence ID" value="MBX28736.1"/>
    <property type="molecule type" value="Transcribed_RNA"/>
</dbReference>
<feature type="signal peptide" evidence="1">
    <location>
        <begin position="1"/>
        <end position="20"/>
    </location>
</feature>
<evidence type="ECO:0000256" key="1">
    <source>
        <dbReference type="SAM" id="SignalP"/>
    </source>
</evidence>
<evidence type="ECO:0000313" key="2">
    <source>
        <dbReference type="EMBL" id="MBX28736.1"/>
    </source>
</evidence>
<organism evidence="2">
    <name type="scientific">Rhizophora mucronata</name>
    <name type="common">Asiatic mangrove</name>
    <dbReference type="NCBI Taxonomy" id="61149"/>
    <lineage>
        <taxon>Eukaryota</taxon>
        <taxon>Viridiplantae</taxon>
        <taxon>Streptophyta</taxon>
        <taxon>Embryophyta</taxon>
        <taxon>Tracheophyta</taxon>
        <taxon>Spermatophyta</taxon>
        <taxon>Magnoliopsida</taxon>
        <taxon>eudicotyledons</taxon>
        <taxon>Gunneridae</taxon>
        <taxon>Pentapetalae</taxon>
        <taxon>rosids</taxon>
        <taxon>fabids</taxon>
        <taxon>Malpighiales</taxon>
        <taxon>Rhizophoraceae</taxon>
        <taxon>Rhizophora</taxon>
    </lineage>
</organism>
<name>A0A2P2MEQ5_RHIMU</name>